<keyword evidence="2" id="KW-0808">Transferase</keyword>
<accession>A0A6I4NPV9</accession>
<feature type="domain" description="N-acetyltransferase" evidence="1">
    <location>
        <begin position="1"/>
        <end position="148"/>
    </location>
</feature>
<protein>
    <submittedName>
        <fullName evidence="2">GNAT family N-acetyltransferase</fullName>
    </submittedName>
</protein>
<dbReference type="SUPFAM" id="SSF55729">
    <property type="entry name" value="Acyl-CoA N-acyltransferases (Nat)"/>
    <property type="match status" value="1"/>
</dbReference>
<dbReference type="Pfam" id="PF00583">
    <property type="entry name" value="Acetyltransf_1"/>
    <property type="match status" value="1"/>
</dbReference>
<comment type="caution">
    <text evidence="2">The sequence shown here is derived from an EMBL/GenBank/DDBJ whole genome shotgun (WGS) entry which is preliminary data.</text>
</comment>
<dbReference type="CDD" id="cd04301">
    <property type="entry name" value="NAT_SF"/>
    <property type="match status" value="1"/>
</dbReference>
<dbReference type="InterPro" id="IPR000182">
    <property type="entry name" value="GNAT_dom"/>
</dbReference>
<evidence type="ECO:0000313" key="2">
    <source>
        <dbReference type="EMBL" id="MWB96448.1"/>
    </source>
</evidence>
<evidence type="ECO:0000259" key="1">
    <source>
        <dbReference type="PROSITE" id="PS51186"/>
    </source>
</evidence>
<dbReference type="AlphaFoldDB" id="A0A6I4NPV9"/>
<evidence type="ECO:0000313" key="3">
    <source>
        <dbReference type="Proteomes" id="UP000471501"/>
    </source>
</evidence>
<reference evidence="2 3" key="1">
    <citation type="submission" date="2019-12" db="EMBL/GenBank/DDBJ databases">
        <authorList>
            <person name="Kim Y.S."/>
        </authorList>
    </citation>
    <scope>NUCLEOTIDE SEQUENCE [LARGE SCALE GENOMIC DNA]</scope>
    <source>
        <strain evidence="2 3">GA093</strain>
    </source>
</reference>
<name>A0A6I4NPV9_9FLAO</name>
<dbReference type="GO" id="GO:0016747">
    <property type="term" value="F:acyltransferase activity, transferring groups other than amino-acyl groups"/>
    <property type="evidence" value="ECO:0007669"/>
    <property type="project" value="InterPro"/>
</dbReference>
<dbReference type="RefSeq" id="WP_160376344.1">
    <property type="nucleotide sequence ID" value="NZ_WSTB01000013.1"/>
</dbReference>
<dbReference type="Proteomes" id="UP000471501">
    <property type="component" value="Unassembled WGS sequence"/>
</dbReference>
<dbReference type="InterPro" id="IPR016181">
    <property type="entry name" value="Acyl_CoA_acyltransferase"/>
</dbReference>
<dbReference type="EMBL" id="WSTB01000013">
    <property type="protein sequence ID" value="MWB96448.1"/>
    <property type="molecule type" value="Genomic_DNA"/>
</dbReference>
<proteinExistence type="predicted"/>
<organism evidence="2 3">
    <name type="scientific">Flavobacterium hydrocarbonoxydans</name>
    <dbReference type="NCBI Taxonomy" id="2683249"/>
    <lineage>
        <taxon>Bacteria</taxon>
        <taxon>Pseudomonadati</taxon>
        <taxon>Bacteroidota</taxon>
        <taxon>Flavobacteriia</taxon>
        <taxon>Flavobacteriales</taxon>
        <taxon>Flavobacteriaceae</taxon>
        <taxon>Flavobacterium</taxon>
    </lineage>
</organism>
<dbReference type="Gene3D" id="3.40.630.30">
    <property type="match status" value="1"/>
</dbReference>
<gene>
    <name evidence="2" type="ORF">GON26_18955</name>
</gene>
<sequence>MKIDLTTDENIIDECGLLMSESEPWLTLKRDLKSCKDAMRGENKEVYIVTENLELVGFAVLQMTGTFRGYIQSIIIKPSHRDRGIGSELLAFFEERIFQISPNVFMCVSSFNTNAARLYYKMGYEKVGELKDFIVKGKSEILLRKTIGAISEFNQK</sequence>
<keyword evidence="3" id="KW-1185">Reference proteome</keyword>
<dbReference type="PROSITE" id="PS51186">
    <property type="entry name" value="GNAT"/>
    <property type="match status" value="1"/>
</dbReference>